<feature type="compositionally biased region" description="Gly residues" evidence="2">
    <location>
        <begin position="644"/>
        <end position="656"/>
    </location>
</feature>
<dbReference type="EMBL" id="JAFCMP010000445">
    <property type="protein sequence ID" value="KAG5179859.1"/>
    <property type="molecule type" value="Genomic_DNA"/>
</dbReference>
<feature type="compositionally biased region" description="Low complexity" evidence="2">
    <location>
        <begin position="327"/>
        <end position="341"/>
    </location>
</feature>
<dbReference type="OrthoDB" id="191579at2759"/>
<dbReference type="GO" id="GO:0017148">
    <property type="term" value="P:negative regulation of translation"/>
    <property type="evidence" value="ECO:0007669"/>
    <property type="project" value="TreeGrafter"/>
</dbReference>
<evidence type="ECO:0008006" key="5">
    <source>
        <dbReference type="Google" id="ProtNLM"/>
    </source>
</evidence>
<gene>
    <name evidence="3" type="ORF">JKP88DRAFT_346820</name>
</gene>
<organism evidence="3 4">
    <name type="scientific">Tribonema minus</name>
    <dbReference type="NCBI Taxonomy" id="303371"/>
    <lineage>
        <taxon>Eukaryota</taxon>
        <taxon>Sar</taxon>
        <taxon>Stramenopiles</taxon>
        <taxon>Ochrophyta</taxon>
        <taxon>PX clade</taxon>
        <taxon>Xanthophyceae</taxon>
        <taxon>Tribonematales</taxon>
        <taxon>Tribonemataceae</taxon>
        <taxon>Tribonema</taxon>
    </lineage>
</organism>
<dbReference type="PANTHER" id="PTHR12979:SF5">
    <property type="entry name" value="CCR4-NOT TRANSCRIPTION COMPLEX SUBUNIT 10"/>
    <property type="match status" value="1"/>
</dbReference>
<accession>A0A836CBQ7</accession>
<dbReference type="GO" id="GO:0006402">
    <property type="term" value="P:mRNA catabolic process"/>
    <property type="evidence" value="ECO:0007669"/>
    <property type="project" value="TreeGrafter"/>
</dbReference>
<feature type="compositionally biased region" description="Low complexity" evidence="2">
    <location>
        <begin position="237"/>
        <end position="260"/>
    </location>
</feature>
<dbReference type="InterPro" id="IPR019734">
    <property type="entry name" value="TPR_rpt"/>
</dbReference>
<feature type="region of interest" description="Disordered" evidence="2">
    <location>
        <begin position="642"/>
        <end position="679"/>
    </location>
</feature>
<dbReference type="AlphaFoldDB" id="A0A836CBQ7"/>
<feature type="region of interest" description="Disordered" evidence="2">
    <location>
        <begin position="93"/>
        <end position="119"/>
    </location>
</feature>
<dbReference type="GO" id="GO:0030014">
    <property type="term" value="C:CCR4-NOT complex"/>
    <property type="evidence" value="ECO:0007669"/>
    <property type="project" value="InterPro"/>
</dbReference>
<dbReference type="SMART" id="SM00028">
    <property type="entry name" value="TPR"/>
    <property type="match status" value="6"/>
</dbReference>
<comment type="caution">
    <text evidence="3">The sequence shown here is derived from an EMBL/GenBank/DDBJ whole genome shotgun (WGS) entry which is preliminary data.</text>
</comment>
<dbReference type="SUPFAM" id="SSF48452">
    <property type="entry name" value="TPR-like"/>
    <property type="match status" value="2"/>
</dbReference>
<dbReference type="InterPro" id="IPR011990">
    <property type="entry name" value="TPR-like_helical_dom_sf"/>
</dbReference>
<evidence type="ECO:0000313" key="4">
    <source>
        <dbReference type="Proteomes" id="UP000664859"/>
    </source>
</evidence>
<proteinExistence type="inferred from homology"/>
<keyword evidence="4" id="KW-1185">Reference proteome</keyword>
<dbReference type="InterPro" id="IPR039740">
    <property type="entry name" value="CNOT10"/>
</dbReference>
<evidence type="ECO:0000313" key="3">
    <source>
        <dbReference type="EMBL" id="KAG5179859.1"/>
    </source>
</evidence>
<dbReference type="PANTHER" id="PTHR12979">
    <property type="entry name" value="CCR4-NOT TRANSCRIPTION COMPLEX SUBUNIT 10"/>
    <property type="match status" value="1"/>
</dbReference>
<reference evidence="3" key="1">
    <citation type="submission" date="2021-02" db="EMBL/GenBank/DDBJ databases">
        <title>First Annotated Genome of the Yellow-green Alga Tribonema minus.</title>
        <authorList>
            <person name="Mahan K.M."/>
        </authorList>
    </citation>
    <scope>NUCLEOTIDE SEQUENCE</scope>
    <source>
        <strain evidence="3">UTEX B ZZ1240</strain>
    </source>
</reference>
<sequence>MGAAGRRSGEPRPQQMPSELAAQAHELYNSGDYDATLRLLSELAARHEPSDEEEEDLTLTHNTAICEYAKTGFAETQQFGAALRDVRSKLRARASMGSSDGTRATGAGDGGEDASGGAASLSTAYRQGIPFTESAASAAEGLADLDTDASVVLYNMAALHFQQMQYGAARAILEHLFLHIEPVDEPLAIHICFLLLDALCHSARGALHSDAERKRFAQQTSVVLAFLERPHALNASAAAAPPDSSAGGKDGGADNSNSKAGSGGGGGAGEDGAAAASLAPDQTEFQFRLHLYKAKVLLLLQDHKPCKKEVKSALEIFQRELRKDGAAAAAPPATSHSPSSGGEAGAQGAFHPVPPPGVQNLTALYLKANLEYLRDNYKKALKLLASCHGFQGSEEYAGPGEPAGPHYHNNMGCLHHKLGKHHAALHYFNKALAAVADGMRAGATGALACGAERDGRVAGGIACEILYNAGLQLLLTAQPAPALRCLERAALLFYNRPRLWLRMAEAALVRASVGAAAHRRLLLPLNHPRKPSRAAAAAAVAAAAAARAKQQGGGGGGADGGGVVPLLHASDGGGAAAAALAAGGTAATLENASRCLKNVLYLGLAAARAERATAEGSAREPGASMLGVSMRITAKNLEAKERGGGAAGADGGGGGSAVSDAGSSGSGAQHGGSGGSASTAAAAWDREPVCQAALLCLAYVHLGLDDPVQALAYAQRLLGGADSGGGGRGAGGGGGLAATHAVLARMYSAEALMLLDRPNAALEQLQPAEEQLSTAAAANAKAPDAAAAAAAAAGDSASDTSPAALRVALHVNLATAHVLRGDGAAAERCLWSALRLAPQAPAALRLLAYVLLRKGLQAEALAVLKEGRLGAGGTAAAAAAAGGAVGR</sequence>
<feature type="compositionally biased region" description="Gly residues" evidence="2">
    <location>
        <begin position="261"/>
        <end position="270"/>
    </location>
</feature>
<evidence type="ECO:0000256" key="1">
    <source>
        <dbReference type="ARBA" id="ARBA00010080"/>
    </source>
</evidence>
<dbReference type="Proteomes" id="UP000664859">
    <property type="component" value="Unassembled WGS sequence"/>
</dbReference>
<dbReference type="Gene3D" id="1.25.40.10">
    <property type="entry name" value="Tetratricopeptide repeat domain"/>
    <property type="match status" value="2"/>
</dbReference>
<evidence type="ECO:0000256" key="2">
    <source>
        <dbReference type="SAM" id="MobiDB-lite"/>
    </source>
</evidence>
<name>A0A836CBQ7_9STRA</name>
<comment type="similarity">
    <text evidence="1">Belongs to the CNOT10 family.</text>
</comment>
<protein>
    <recommendedName>
        <fullName evidence="5">CCR4-NOT transcription complex subunit 10</fullName>
    </recommendedName>
</protein>
<feature type="region of interest" description="Disordered" evidence="2">
    <location>
        <begin position="237"/>
        <end position="275"/>
    </location>
</feature>
<feature type="region of interest" description="Disordered" evidence="2">
    <location>
        <begin position="327"/>
        <end position="353"/>
    </location>
</feature>
<feature type="compositionally biased region" description="Gly residues" evidence="2">
    <location>
        <begin position="664"/>
        <end position="675"/>
    </location>
</feature>